<dbReference type="Pfam" id="PF07833">
    <property type="entry name" value="Cu_amine_oxidN1"/>
    <property type="match status" value="1"/>
</dbReference>
<evidence type="ECO:0000313" key="3">
    <source>
        <dbReference type="EMBL" id="KZS44771.1"/>
    </source>
</evidence>
<dbReference type="EMBL" id="LWMH01000001">
    <property type="protein sequence ID" value="KZS44771.1"/>
    <property type="molecule type" value="Genomic_DNA"/>
</dbReference>
<proteinExistence type="predicted"/>
<evidence type="ECO:0000313" key="4">
    <source>
        <dbReference type="Proteomes" id="UP000076796"/>
    </source>
</evidence>
<feature type="signal peptide" evidence="1">
    <location>
        <begin position="1"/>
        <end position="25"/>
    </location>
</feature>
<reference evidence="3" key="1">
    <citation type="journal article" date="2016" name="Genome Announc.">
        <title>Draft genomes of two strains of Paenibacillus glucanolyticus with capability to degrade lignocellulose.</title>
        <authorList>
            <person name="Mathews S.L."/>
            <person name="Pawlak J."/>
            <person name="Grunden A.M."/>
        </authorList>
    </citation>
    <scope>NUCLEOTIDE SEQUENCE [LARGE SCALE GENOMIC DNA]</scope>
    <source>
        <strain evidence="3">SLM1</strain>
    </source>
</reference>
<dbReference type="Proteomes" id="UP000076796">
    <property type="component" value="Unassembled WGS sequence"/>
</dbReference>
<comment type="caution">
    <text evidence="3">The sequence shown here is derived from an EMBL/GenBank/DDBJ whole genome shotgun (WGS) entry which is preliminary data.</text>
</comment>
<dbReference type="Gene3D" id="3.30.457.10">
    <property type="entry name" value="Copper amine oxidase-like, N-terminal domain"/>
    <property type="match status" value="1"/>
</dbReference>
<feature type="domain" description="Copper amine oxidase-like N-terminal" evidence="2">
    <location>
        <begin position="32"/>
        <end position="88"/>
    </location>
</feature>
<dbReference type="InterPro" id="IPR012854">
    <property type="entry name" value="Cu_amine_oxidase-like_N"/>
</dbReference>
<dbReference type="AlphaFoldDB" id="A0A163G765"/>
<dbReference type="SUPFAM" id="SSF55383">
    <property type="entry name" value="Copper amine oxidase, domain N"/>
    <property type="match status" value="1"/>
</dbReference>
<dbReference type="OrthoDB" id="2653198at2"/>
<keyword evidence="4" id="KW-1185">Reference proteome</keyword>
<sequence length="209" mass="23375">MKKKLFISLFAIVIALTAAVGMAFAKGAIKIVVNGEQIKSDVAPQMSNNRVMVPISFISKALGANVSWDQKNQTVSIKSSNSDVQEDVWNQNLDMSSSSWSQVKNLIALYIVGFDTRDDKLIKSISVEGFDMIPIGGMYPSIIDYEIVDAQQTKETLKVRVRVIIEEEKLFGEEWDIEITQGKIKSMKKAKLFDVNEYTVIPGLTYNNK</sequence>
<name>A0A163G765_9BACL</name>
<keyword evidence="1" id="KW-0732">Signal</keyword>
<dbReference type="RefSeq" id="WP_063477355.1">
    <property type="nucleotide sequence ID" value="NZ_JBCMWP010000019.1"/>
</dbReference>
<gene>
    <name evidence="3" type="ORF">AWU65_01915</name>
</gene>
<evidence type="ECO:0000259" key="2">
    <source>
        <dbReference type="Pfam" id="PF07833"/>
    </source>
</evidence>
<protein>
    <recommendedName>
        <fullName evidence="2">Copper amine oxidase-like N-terminal domain-containing protein</fullName>
    </recommendedName>
</protein>
<feature type="chain" id="PRO_5038463538" description="Copper amine oxidase-like N-terminal domain-containing protein" evidence="1">
    <location>
        <begin position="26"/>
        <end position="209"/>
    </location>
</feature>
<accession>A0A163G765</accession>
<evidence type="ECO:0000256" key="1">
    <source>
        <dbReference type="SAM" id="SignalP"/>
    </source>
</evidence>
<organism evidence="3 4">
    <name type="scientific">Paenibacillus glucanolyticus</name>
    <dbReference type="NCBI Taxonomy" id="59843"/>
    <lineage>
        <taxon>Bacteria</taxon>
        <taxon>Bacillati</taxon>
        <taxon>Bacillota</taxon>
        <taxon>Bacilli</taxon>
        <taxon>Bacillales</taxon>
        <taxon>Paenibacillaceae</taxon>
        <taxon>Paenibacillus</taxon>
    </lineage>
</organism>
<dbReference type="InterPro" id="IPR036582">
    <property type="entry name" value="Mao_N_sf"/>
</dbReference>